<comment type="function">
    <text evidence="3">Catalyzes phosphorolysis of the pyrimidine nucleosides uridine, thymidine and 2'-deoxyuridine with the formation of the corresponding pyrimidine base and ribose-1-phosphate.</text>
</comment>
<keyword evidence="8 13" id="KW-0328">Glycosyltransferase</keyword>
<dbReference type="InterPro" id="IPR017872">
    <property type="entry name" value="Pyrmidine_PPase_CS"/>
</dbReference>
<evidence type="ECO:0000256" key="1">
    <source>
        <dbReference type="ARBA" id="ARBA00001066"/>
    </source>
</evidence>
<organism evidence="13 14">
    <name type="scientific">Paenibacillus yanchengensis</name>
    <dbReference type="NCBI Taxonomy" id="2035833"/>
    <lineage>
        <taxon>Bacteria</taxon>
        <taxon>Bacillati</taxon>
        <taxon>Bacillota</taxon>
        <taxon>Bacilli</taxon>
        <taxon>Bacillales</taxon>
        <taxon>Paenibacillaceae</taxon>
        <taxon>Paenibacillus</taxon>
    </lineage>
</organism>
<protein>
    <recommendedName>
        <fullName evidence="7">Pyrimidine-nucleoside phosphorylase</fullName>
        <ecNumber evidence="6">2.4.2.2</ecNumber>
    </recommendedName>
</protein>
<evidence type="ECO:0000313" key="14">
    <source>
        <dbReference type="Proteomes" id="UP001597362"/>
    </source>
</evidence>
<dbReference type="InterPro" id="IPR036566">
    <property type="entry name" value="PYNP-like_C_sf"/>
</dbReference>
<comment type="catalytic activity">
    <reaction evidence="10">
        <text>uridine + phosphate = alpha-D-ribose 1-phosphate + uracil</text>
        <dbReference type="Rhea" id="RHEA:24388"/>
        <dbReference type="ChEBI" id="CHEBI:16704"/>
        <dbReference type="ChEBI" id="CHEBI:17568"/>
        <dbReference type="ChEBI" id="CHEBI:43474"/>
        <dbReference type="ChEBI" id="CHEBI:57720"/>
        <dbReference type="EC" id="2.4.2.2"/>
    </reaction>
</comment>
<dbReference type="NCBIfam" id="NF004490">
    <property type="entry name" value="PRK05820.1"/>
    <property type="match status" value="1"/>
</dbReference>
<comment type="subunit">
    <text evidence="5">Homodimer.</text>
</comment>
<dbReference type="SUPFAM" id="SSF47648">
    <property type="entry name" value="Nucleoside phosphorylase/phosphoribosyltransferase N-terminal domain"/>
    <property type="match status" value="1"/>
</dbReference>
<evidence type="ECO:0000256" key="3">
    <source>
        <dbReference type="ARBA" id="ARBA00003877"/>
    </source>
</evidence>
<dbReference type="NCBIfam" id="NF004747">
    <property type="entry name" value="PRK06078.1"/>
    <property type="match status" value="1"/>
</dbReference>
<dbReference type="InterPro" id="IPR013102">
    <property type="entry name" value="PYNP_C"/>
</dbReference>
<dbReference type="PANTHER" id="PTHR10515:SF0">
    <property type="entry name" value="THYMIDINE PHOSPHORYLASE"/>
    <property type="match status" value="1"/>
</dbReference>
<evidence type="ECO:0000256" key="8">
    <source>
        <dbReference type="ARBA" id="ARBA00022676"/>
    </source>
</evidence>
<evidence type="ECO:0000256" key="7">
    <source>
        <dbReference type="ARBA" id="ARBA00014680"/>
    </source>
</evidence>
<dbReference type="InterPro" id="IPR000312">
    <property type="entry name" value="Glycosyl_Trfase_fam3"/>
</dbReference>
<dbReference type="NCBIfam" id="TIGR02644">
    <property type="entry name" value="Y_phosphoryl"/>
    <property type="match status" value="1"/>
</dbReference>
<evidence type="ECO:0000256" key="2">
    <source>
        <dbReference type="ARBA" id="ARBA00001958"/>
    </source>
</evidence>
<dbReference type="EMBL" id="JBHUHO010000008">
    <property type="protein sequence ID" value="MFD2114690.1"/>
    <property type="molecule type" value="Genomic_DNA"/>
</dbReference>
<dbReference type="InterPro" id="IPR000053">
    <property type="entry name" value="Thymidine/pyrmidine_PPase"/>
</dbReference>
<evidence type="ECO:0000256" key="6">
    <source>
        <dbReference type="ARBA" id="ARBA00011889"/>
    </source>
</evidence>
<keyword evidence="9 13" id="KW-0808">Transferase</keyword>
<evidence type="ECO:0000259" key="12">
    <source>
        <dbReference type="SMART" id="SM00941"/>
    </source>
</evidence>
<proteinExistence type="inferred from homology"/>
<dbReference type="InterPro" id="IPR017459">
    <property type="entry name" value="Glycosyl_Trfase_fam3_N_dom"/>
</dbReference>
<dbReference type="EC" id="2.4.2.2" evidence="6"/>
<name>A0ABW4YGI9_9BACL</name>
<gene>
    <name evidence="13" type="ORF">ACFSJH_02865</name>
</gene>
<reference evidence="14" key="1">
    <citation type="journal article" date="2019" name="Int. J. Syst. Evol. Microbiol.">
        <title>The Global Catalogue of Microorganisms (GCM) 10K type strain sequencing project: providing services to taxonomists for standard genome sequencing and annotation.</title>
        <authorList>
            <consortium name="The Broad Institute Genomics Platform"/>
            <consortium name="The Broad Institute Genome Sequencing Center for Infectious Disease"/>
            <person name="Wu L."/>
            <person name="Ma J."/>
        </authorList>
    </citation>
    <scope>NUCLEOTIDE SEQUENCE [LARGE SCALE GENOMIC DNA]</scope>
    <source>
        <strain evidence="14">GH52</strain>
    </source>
</reference>
<dbReference type="RefSeq" id="WP_377769709.1">
    <property type="nucleotide sequence ID" value="NZ_JBHUHO010000008.1"/>
</dbReference>
<sequence length="443" mass="46845">MRAYDIIAKKRDGKKLTTAEIEFFIVGYMDGSIPDYQAAAFNMAVFFQGLDDEETSALTMAMVQSGDQFDLSAIHGIKVDKHSTGGVGDTTTLVLAPLVASVGAPMAKMSGRGLGHTGGTLDKLEAIPGFHIEMEQQQFVDAVNRVGVAVVGQTGNLVPADKQLYALRDVTATVESIPLIAASIMSKKIAAGADAIVLDVKVGSGAFMKTVDDAFLLAHKLVNIGEQVGRKTVAIITSMDQPLGNAIGNTVEVQEAIATLAGKGPSDLQMLCLTLGGQMLYLAEIVDSPQEGERLLLQSLQDGTALAKMRELISSQQGDASVVDDPQKLPQANEQMTVLAETEGYVNAIEAEQIGLAAMIMGAGRATKDDQIDYGAGVVLQCKVGSYVEAGDVLATLYSNRTDKFAEAALMVQQAYTICEEQPVAMPLVYGVVSVAGEERYVN</sequence>
<dbReference type="SMART" id="SM00941">
    <property type="entry name" value="PYNP_C"/>
    <property type="match status" value="1"/>
</dbReference>
<comment type="catalytic activity">
    <reaction evidence="11">
        <text>thymidine + phosphate = 2-deoxy-alpha-D-ribose 1-phosphate + thymine</text>
        <dbReference type="Rhea" id="RHEA:16037"/>
        <dbReference type="ChEBI" id="CHEBI:17748"/>
        <dbReference type="ChEBI" id="CHEBI:17821"/>
        <dbReference type="ChEBI" id="CHEBI:43474"/>
        <dbReference type="ChEBI" id="CHEBI:57259"/>
        <dbReference type="EC" id="2.4.2.2"/>
    </reaction>
</comment>
<evidence type="ECO:0000313" key="13">
    <source>
        <dbReference type="EMBL" id="MFD2114690.1"/>
    </source>
</evidence>
<dbReference type="Gene3D" id="1.20.970.10">
    <property type="entry name" value="Transferase, Pyrimidine Nucleoside Phosphorylase, Chain C"/>
    <property type="match status" value="1"/>
</dbReference>
<dbReference type="Gene3D" id="3.90.1170.30">
    <property type="entry name" value="Pyrimidine nucleoside phosphorylase-like, C-terminal domain"/>
    <property type="match status" value="1"/>
</dbReference>
<comment type="caution">
    <text evidence="13">The sequence shown here is derived from an EMBL/GenBank/DDBJ whole genome shotgun (WGS) entry which is preliminary data.</text>
</comment>
<dbReference type="Pfam" id="PF07831">
    <property type="entry name" value="PYNP_C"/>
    <property type="match status" value="1"/>
</dbReference>
<dbReference type="PIRSF" id="PIRSF000478">
    <property type="entry name" value="TP_PyNP"/>
    <property type="match status" value="1"/>
</dbReference>
<dbReference type="PROSITE" id="PS00647">
    <property type="entry name" value="THYMID_PHOSPHORYLASE"/>
    <property type="match status" value="1"/>
</dbReference>
<dbReference type="Pfam" id="PF02885">
    <property type="entry name" value="Glycos_trans_3N"/>
    <property type="match status" value="1"/>
</dbReference>
<dbReference type="GO" id="GO:0016154">
    <property type="term" value="F:pyrimidine-nucleoside phosphorylase activity"/>
    <property type="evidence" value="ECO:0007669"/>
    <property type="project" value="UniProtKB-EC"/>
</dbReference>
<keyword evidence="14" id="KW-1185">Reference proteome</keyword>
<comment type="catalytic activity">
    <reaction evidence="1">
        <text>2'-deoxyuridine + phosphate = 2-deoxy-alpha-D-ribose 1-phosphate + uracil</text>
        <dbReference type="Rhea" id="RHEA:22824"/>
        <dbReference type="ChEBI" id="CHEBI:16450"/>
        <dbReference type="ChEBI" id="CHEBI:17568"/>
        <dbReference type="ChEBI" id="CHEBI:43474"/>
        <dbReference type="ChEBI" id="CHEBI:57259"/>
        <dbReference type="EC" id="2.4.2.2"/>
    </reaction>
</comment>
<evidence type="ECO:0000256" key="11">
    <source>
        <dbReference type="ARBA" id="ARBA00048525"/>
    </source>
</evidence>
<dbReference type="Pfam" id="PF00591">
    <property type="entry name" value="Glycos_transf_3"/>
    <property type="match status" value="1"/>
</dbReference>
<dbReference type="InterPro" id="IPR035902">
    <property type="entry name" value="Nuc_phospho_transferase"/>
</dbReference>
<dbReference type="SUPFAM" id="SSF54680">
    <property type="entry name" value="Pyrimidine nucleoside phosphorylase C-terminal domain"/>
    <property type="match status" value="1"/>
</dbReference>
<evidence type="ECO:0000256" key="4">
    <source>
        <dbReference type="ARBA" id="ARBA00006915"/>
    </source>
</evidence>
<dbReference type="InterPro" id="IPR018090">
    <property type="entry name" value="Pyrmidine_PPas_bac/euk"/>
</dbReference>
<comment type="similarity">
    <text evidence="4">Belongs to the thymidine/pyrimidine-nucleoside phosphorylase family.</text>
</comment>
<dbReference type="InterPro" id="IPR036320">
    <property type="entry name" value="Glycosyl_Trfase_fam3_N_dom_sf"/>
</dbReference>
<dbReference type="SUPFAM" id="SSF52418">
    <property type="entry name" value="Nucleoside phosphorylase/phosphoribosyltransferase catalytic domain"/>
    <property type="match status" value="1"/>
</dbReference>
<accession>A0ABW4YGI9</accession>
<evidence type="ECO:0000256" key="9">
    <source>
        <dbReference type="ARBA" id="ARBA00022679"/>
    </source>
</evidence>
<dbReference type="Proteomes" id="UP001597362">
    <property type="component" value="Unassembled WGS sequence"/>
</dbReference>
<dbReference type="PANTHER" id="PTHR10515">
    <property type="entry name" value="THYMIDINE PHOSPHORYLASE"/>
    <property type="match status" value="1"/>
</dbReference>
<evidence type="ECO:0000256" key="5">
    <source>
        <dbReference type="ARBA" id="ARBA00011738"/>
    </source>
</evidence>
<feature type="domain" description="Pyrimidine nucleoside phosphorylase C-terminal" evidence="12">
    <location>
        <begin position="345"/>
        <end position="419"/>
    </location>
</feature>
<evidence type="ECO:0000256" key="10">
    <source>
        <dbReference type="ARBA" id="ARBA00048453"/>
    </source>
</evidence>
<comment type="cofactor">
    <cofactor evidence="2">
        <name>K(+)</name>
        <dbReference type="ChEBI" id="CHEBI:29103"/>
    </cofactor>
</comment>
<dbReference type="Gene3D" id="3.40.1030.10">
    <property type="entry name" value="Nucleoside phosphorylase/phosphoribosyltransferase catalytic domain"/>
    <property type="match status" value="1"/>
</dbReference>